<dbReference type="KEGG" id="sgm:GCM10017557_00900"/>
<evidence type="ECO:0000256" key="1">
    <source>
        <dbReference type="ARBA" id="ARBA00001954"/>
    </source>
</evidence>
<keyword evidence="5 7" id="KW-0408">Iron</keyword>
<comment type="cofactor">
    <cofactor evidence="1 7">
        <name>Fe(2+)</name>
        <dbReference type="ChEBI" id="CHEBI:29033"/>
    </cofactor>
</comment>
<evidence type="ECO:0000256" key="7">
    <source>
        <dbReference type="PIRSR" id="PIRSR601273-2"/>
    </source>
</evidence>
<keyword evidence="4" id="KW-0560">Oxidoreductase</keyword>
<evidence type="ECO:0000256" key="3">
    <source>
        <dbReference type="ARBA" id="ARBA00022723"/>
    </source>
</evidence>
<comment type="similarity">
    <text evidence="2">Belongs to the biopterin-dependent aromatic amino acid hydroxylase family.</text>
</comment>
<keyword evidence="10" id="KW-1185">Reference proteome</keyword>
<gene>
    <name evidence="9" type="primary">phhA</name>
    <name evidence="9" type="ORF">GCM10017557_00900</name>
</gene>
<evidence type="ECO:0000313" key="10">
    <source>
        <dbReference type="Proteomes" id="UP000516444"/>
    </source>
</evidence>
<dbReference type="AlphaFoldDB" id="A0A7G1NRY9"/>
<feature type="domain" description="Biopterin-dependent aromatic amino acid hydroxylase family profile" evidence="8">
    <location>
        <begin position="1"/>
        <end position="284"/>
    </location>
</feature>
<dbReference type="GO" id="GO:0016714">
    <property type="term" value="F:oxidoreductase activity, acting on paired donors, with incorporation or reduction of molecular oxygen, reduced pteridine as one donor, and incorporation of one atom of oxygen"/>
    <property type="evidence" value="ECO:0007669"/>
    <property type="project" value="InterPro"/>
</dbReference>
<keyword evidence="6" id="KW-0503">Monooxygenase</keyword>
<dbReference type="PANTHER" id="PTHR11473">
    <property type="entry name" value="AROMATIC AMINO ACID HYDROXYLASE"/>
    <property type="match status" value="1"/>
</dbReference>
<keyword evidence="3 7" id="KW-0479">Metal-binding</keyword>
<accession>A0A7G1NRY9</accession>
<dbReference type="InterPro" id="IPR019774">
    <property type="entry name" value="Aromatic-AA_hydroxylase_C"/>
</dbReference>
<dbReference type="RefSeq" id="WP_190849010.1">
    <property type="nucleotide sequence ID" value="NZ_AP023440.1"/>
</dbReference>
<dbReference type="Proteomes" id="UP000516444">
    <property type="component" value="Chromosome"/>
</dbReference>
<sequence length="284" mass="31645">MEENSGYPDIRNVGGTVVVDFPPSHPGHHDVAYHRRRVAIAEAAFRAGPASSAPDIAYTDEEQRVWRTVSAALTGPHVKHACREFLEGADRLDLPADRLPQLGEVSDRIEQLTGARFSPAPGMLAPRDFYSSLAERRFQATQYIRHPSRPHFSPEPDMIHEIIGHGTALAHERWADLYEMFGHTVRRLAGREAVSAVSNVFWFTMEAGLVKEDGDIKACGATLLSSCGELENIARADIRPLDTTAVQRQPYVVTGYQPVLFCAESFDHLEDVLRDYLTGIQDRK</sequence>
<evidence type="ECO:0000313" key="9">
    <source>
        <dbReference type="EMBL" id="BCL25231.1"/>
    </source>
</evidence>
<feature type="binding site" evidence="7">
    <location>
        <position position="206"/>
    </location>
    <ligand>
        <name>Fe cation</name>
        <dbReference type="ChEBI" id="CHEBI:24875"/>
    </ligand>
</feature>
<dbReference type="Gene3D" id="1.10.800.10">
    <property type="entry name" value="Aromatic amino acid hydroxylase"/>
    <property type="match status" value="1"/>
</dbReference>
<evidence type="ECO:0000256" key="6">
    <source>
        <dbReference type="ARBA" id="ARBA00023033"/>
    </source>
</evidence>
<dbReference type="Pfam" id="PF00351">
    <property type="entry name" value="Biopterin_H"/>
    <property type="match status" value="1"/>
</dbReference>
<feature type="binding site" evidence="7">
    <location>
        <position position="165"/>
    </location>
    <ligand>
        <name>Fe cation</name>
        <dbReference type="ChEBI" id="CHEBI:24875"/>
    </ligand>
</feature>
<evidence type="ECO:0000256" key="4">
    <source>
        <dbReference type="ARBA" id="ARBA00023002"/>
    </source>
</evidence>
<dbReference type="PROSITE" id="PS51410">
    <property type="entry name" value="BH4_AAA_HYDROXYL_2"/>
    <property type="match status" value="1"/>
</dbReference>
<dbReference type="NCBIfam" id="NF008877">
    <property type="entry name" value="PRK11913.1-2"/>
    <property type="match status" value="1"/>
</dbReference>
<dbReference type="GO" id="GO:0009072">
    <property type="term" value="P:aromatic amino acid metabolic process"/>
    <property type="evidence" value="ECO:0007669"/>
    <property type="project" value="InterPro"/>
</dbReference>
<dbReference type="InterPro" id="IPR001273">
    <property type="entry name" value="ArAA_hydroxylase"/>
</dbReference>
<dbReference type="PRINTS" id="PR00372">
    <property type="entry name" value="FYWHYDRXLASE"/>
</dbReference>
<dbReference type="CDD" id="cd00361">
    <property type="entry name" value="arom_aa_hydroxylase"/>
    <property type="match status" value="1"/>
</dbReference>
<reference evidence="9 10" key="1">
    <citation type="journal article" date="2014" name="Int. J. Syst. Evol. Microbiol.">
        <title>Complete genome sequence of Corynebacterium casei LMG S-19264T (=DSM 44701T), isolated from a smear-ripened cheese.</title>
        <authorList>
            <consortium name="US DOE Joint Genome Institute (JGI-PGF)"/>
            <person name="Walter F."/>
            <person name="Albersmeier A."/>
            <person name="Kalinowski J."/>
            <person name="Ruckert C."/>
        </authorList>
    </citation>
    <scope>NUCLEOTIDE SEQUENCE [LARGE SCALE GENOMIC DNA]</scope>
    <source>
        <strain evidence="9 10">JCM 4677</strain>
    </source>
</reference>
<organism evidence="9 10">
    <name type="scientific">Streptomyces aurantiacus</name>
    <dbReference type="NCBI Taxonomy" id="47760"/>
    <lineage>
        <taxon>Bacteria</taxon>
        <taxon>Bacillati</taxon>
        <taxon>Actinomycetota</taxon>
        <taxon>Actinomycetes</taxon>
        <taxon>Kitasatosporales</taxon>
        <taxon>Streptomycetaceae</taxon>
        <taxon>Streptomyces</taxon>
        <taxon>Streptomyces aurantiacus group</taxon>
    </lineage>
</organism>
<dbReference type="SUPFAM" id="SSF56534">
    <property type="entry name" value="Aromatic aminoacid monoxygenases, catalytic and oligomerization domains"/>
    <property type="match status" value="1"/>
</dbReference>
<dbReference type="PANTHER" id="PTHR11473:SF24">
    <property type="entry name" value="PHENYLALANINE-4-HYDROXYLASE"/>
    <property type="match status" value="1"/>
</dbReference>
<dbReference type="GO" id="GO:0005506">
    <property type="term" value="F:iron ion binding"/>
    <property type="evidence" value="ECO:0007669"/>
    <property type="project" value="InterPro"/>
</dbReference>
<dbReference type="InterPro" id="IPR036951">
    <property type="entry name" value="ArAA_hydroxylase_sf"/>
</dbReference>
<proteinExistence type="inferred from homology"/>
<evidence type="ECO:0000256" key="2">
    <source>
        <dbReference type="ARBA" id="ARBA00009712"/>
    </source>
</evidence>
<feature type="binding site" evidence="7">
    <location>
        <position position="160"/>
    </location>
    <ligand>
        <name>Fe cation</name>
        <dbReference type="ChEBI" id="CHEBI:24875"/>
    </ligand>
</feature>
<dbReference type="EMBL" id="AP023440">
    <property type="protein sequence ID" value="BCL25231.1"/>
    <property type="molecule type" value="Genomic_DNA"/>
</dbReference>
<protein>
    <submittedName>
        <fullName evidence="9">Phenylalanine 4-monooxygenase</fullName>
    </submittedName>
</protein>
<name>A0A7G1NRY9_9ACTN</name>
<dbReference type="InterPro" id="IPR036329">
    <property type="entry name" value="Aro-AA_hydroxylase_C_sf"/>
</dbReference>
<evidence type="ECO:0000259" key="8">
    <source>
        <dbReference type="PROSITE" id="PS51410"/>
    </source>
</evidence>
<evidence type="ECO:0000256" key="5">
    <source>
        <dbReference type="ARBA" id="ARBA00023004"/>
    </source>
</evidence>